<evidence type="ECO:0000256" key="9">
    <source>
        <dbReference type="ARBA" id="ARBA00023326"/>
    </source>
</evidence>
<evidence type="ECO:0000256" key="6">
    <source>
        <dbReference type="ARBA" id="ARBA00022801"/>
    </source>
</evidence>
<keyword evidence="15" id="KW-1185">Reference proteome</keyword>
<evidence type="ECO:0000313" key="15">
    <source>
        <dbReference type="Proteomes" id="UP000283090"/>
    </source>
</evidence>
<proteinExistence type="inferred from homology"/>
<dbReference type="EMBL" id="SAEB01000007">
    <property type="protein sequence ID" value="RVD84092.1"/>
    <property type="molecule type" value="Genomic_DNA"/>
</dbReference>
<protein>
    <recommendedName>
        <fullName evidence="4 10">Endo-1,4-beta-xylanase</fullName>
        <ecNumber evidence="4 10">3.2.1.8</ecNumber>
    </recommendedName>
</protein>
<dbReference type="SUPFAM" id="SSF49899">
    <property type="entry name" value="Concanavalin A-like lectins/glucanases"/>
    <property type="match status" value="1"/>
</dbReference>
<comment type="catalytic activity">
    <reaction evidence="1 10 11">
        <text>Endohydrolysis of (1-&gt;4)-beta-D-xylosidic linkages in xylans.</text>
        <dbReference type="EC" id="3.2.1.8"/>
    </reaction>
</comment>
<dbReference type="GO" id="GO:0045493">
    <property type="term" value="P:xylan catabolic process"/>
    <property type="evidence" value="ECO:0007669"/>
    <property type="project" value="UniProtKB-UniRule"/>
</dbReference>
<dbReference type="UniPathway" id="UPA00114"/>
<evidence type="ECO:0000313" key="14">
    <source>
        <dbReference type="EMBL" id="RVD84092.1"/>
    </source>
</evidence>
<feature type="active site" description="Nucleophile" evidence="10">
    <location>
        <position position="125"/>
    </location>
</feature>
<gene>
    <name evidence="14" type="ORF">DFL_005860</name>
</gene>
<dbReference type="AlphaFoldDB" id="A0A436ZZ92"/>
<organism evidence="14 15">
    <name type="scientific">Arthrobotrys flagrans</name>
    <name type="common">Nematode-trapping fungus</name>
    <name type="synonym">Trichothecium flagrans</name>
    <dbReference type="NCBI Taxonomy" id="97331"/>
    <lineage>
        <taxon>Eukaryota</taxon>
        <taxon>Fungi</taxon>
        <taxon>Dikarya</taxon>
        <taxon>Ascomycota</taxon>
        <taxon>Pezizomycotina</taxon>
        <taxon>Orbiliomycetes</taxon>
        <taxon>Orbiliales</taxon>
        <taxon>Orbiliaceae</taxon>
        <taxon>Arthrobotrys</taxon>
    </lineage>
</organism>
<sequence length="231" mass="25466">MVSFKSLAVTLLAATSALAAPFDFLRERDDGNSTAALEKRQTTANSEGYHNGYFYSWWSDGGGYAQYTMGEGSKYSVNWRNTGNFVGGKGWKPGNGRTINYGGYFSPSGNGYLAIYGWTRNPLVEYYVVESYGTYNPSNGGVYKGTVNTDGGTYNIYQSTRYNQASIDGVQTFQQYWSVRTSKRVGGSVNMQAHFNAWANVGLNLGSHYYQIVATEGYQSSGSSEIYVQTH</sequence>
<keyword evidence="5 10" id="KW-0858">Xylan degradation</keyword>
<accession>A0A436ZZ92</accession>
<dbReference type="PANTHER" id="PTHR46828">
    <property type="entry name" value="ENDO-1,4-BETA-XYLANASE A-RELATED"/>
    <property type="match status" value="1"/>
</dbReference>
<name>A0A436ZZ92_ARTFL</name>
<dbReference type="PROSITE" id="PS00777">
    <property type="entry name" value="GH11_2"/>
    <property type="match status" value="1"/>
</dbReference>
<evidence type="ECO:0000256" key="1">
    <source>
        <dbReference type="ARBA" id="ARBA00000681"/>
    </source>
</evidence>
<dbReference type="VEuPathDB" id="FungiDB:DFL_005860"/>
<dbReference type="InterPro" id="IPR013319">
    <property type="entry name" value="GH11/12"/>
</dbReference>
<dbReference type="PROSITE" id="PS00776">
    <property type="entry name" value="GH11_1"/>
    <property type="match status" value="1"/>
</dbReference>
<evidence type="ECO:0000256" key="5">
    <source>
        <dbReference type="ARBA" id="ARBA00022651"/>
    </source>
</evidence>
<keyword evidence="6 10" id="KW-0378">Hydrolase</keyword>
<evidence type="ECO:0000256" key="2">
    <source>
        <dbReference type="ARBA" id="ARBA00004851"/>
    </source>
</evidence>
<dbReference type="FunFam" id="2.60.120.180:FF:000001">
    <property type="entry name" value="Endo-1,4-beta-xylanase"/>
    <property type="match status" value="1"/>
</dbReference>
<dbReference type="PROSITE" id="PS51761">
    <property type="entry name" value="GH11_3"/>
    <property type="match status" value="1"/>
</dbReference>
<dbReference type="PRINTS" id="PR00911">
    <property type="entry name" value="GLHYDRLASE11"/>
</dbReference>
<evidence type="ECO:0000259" key="13">
    <source>
        <dbReference type="PROSITE" id="PS51761"/>
    </source>
</evidence>
<evidence type="ECO:0000256" key="7">
    <source>
        <dbReference type="ARBA" id="ARBA00023277"/>
    </source>
</evidence>
<evidence type="ECO:0000256" key="12">
    <source>
        <dbReference type="SAM" id="SignalP"/>
    </source>
</evidence>
<keyword evidence="7 10" id="KW-0119">Carbohydrate metabolism</keyword>
<dbReference type="GO" id="GO:0031176">
    <property type="term" value="F:endo-1,4-beta-xylanase activity"/>
    <property type="evidence" value="ECO:0007669"/>
    <property type="project" value="UniProtKB-UniRule"/>
</dbReference>
<dbReference type="InterPro" id="IPR013320">
    <property type="entry name" value="ConA-like_dom_sf"/>
</dbReference>
<dbReference type="Gene3D" id="2.60.120.180">
    <property type="match status" value="1"/>
</dbReference>
<dbReference type="PANTHER" id="PTHR46828:SF2">
    <property type="entry name" value="ENDO-1,4-BETA-XYLANASE A-RELATED"/>
    <property type="match status" value="1"/>
</dbReference>
<dbReference type="InterPro" id="IPR018208">
    <property type="entry name" value="GH11_AS_1"/>
</dbReference>
<dbReference type="Proteomes" id="UP000283090">
    <property type="component" value="Unassembled WGS sequence"/>
</dbReference>
<feature type="domain" description="GH11" evidence="13">
    <location>
        <begin position="41"/>
        <end position="229"/>
    </location>
</feature>
<dbReference type="EC" id="3.2.1.8" evidence="4 10"/>
<evidence type="ECO:0000256" key="10">
    <source>
        <dbReference type="PROSITE-ProRule" id="PRU01097"/>
    </source>
</evidence>
<reference evidence="14 15" key="1">
    <citation type="submission" date="2019-01" db="EMBL/GenBank/DDBJ databases">
        <title>Intercellular communication is required for trap formation in the nematode-trapping fungus Duddingtonia flagrans.</title>
        <authorList>
            <person name="Youssar L."/>
            <person name="Wernet V."/>
            <person name="Hensel N."/>
            <person name="Hildebrandt H.-G."/>
            <person name="Fischer R."/>
        </authorList>
    </citation>
    <scope>NUCLEOTIDE SEQUENCE [LARGE SCALE GENOMIC DNA]</scope>
    <source>
        <strain evidence="14 15">CBS H-5679</strain>
    </source>
</reference>
<keyword evidence="8 10" id="KW-0326">Glycosidase</keyword>
<dbReference type="InterPro" id="IPR001137">
    <property type="entry name" value="Glyco_hydro_11"/>
</dbReference>
<keyword evidence="9 10" id="KW-0624">Polysaccharide degradation</keyword>
<dbReference type="InterPro" id="IPR033119">
    <property type="entry name" value="GH11_AS_2"/>
</dbReference>
<dbReference type="RefSeq" id="XP_067489636.1">
    <property type="nucleotide sequence ID" value="XM_067635181.1"/>
</dbReference>
<feature type="chain" id="PRO_5019544908" description="Endo-1,4-beta-xylanase" evidence="12">
    <location>
        <begin position="20"/>
        <end position="231"/>
    </location>
</feature>
<evidence type="ECO:0000256" key="8">
    <source>
        <dbReference type="ARBA" id="ARBA00023295"/>
    </source>
</evidence>
<feature type="signal peptide" evidence="12">
    <location>
        <begin position="1"/>
        <end position="19"/>
    </location>
</feature>
<comment type="caution">
    <text evidence="14">The sequence shown here is derived from an EMBL/GenBank/DDBJ whole genome shotgun (WGS) entry which is preliminary data.</text>
</comment>
<evidence type="ECO:0000256" key="3">
    <source>
        <dbReference type="ARBA" id="ARBA00007792"/>
    </source>
</evidence>
<dbReference type="InterPro" id="IPR033123">
    <property type="entry name" value="GH11_dom"/>
</dbReference>
<dbReference type="Pfam" id="PF00457">
    <property type="entry name" value="Glyco_hydro_11"/>
    <property type="match status" value="1"/>
</dbReference>
<comment type="similarity">
    <text evidence="3 10 11">Belongs to the glycosyl hydrolase 11 (cellulase G) family.</text>
</comment>
<comment type="pathway">
    <text evidence="2 10 11">Glycan degradation; xylan degradation.</text>
</comment>
<dbReference type="OrthoDB" id="2115822at2759"/>
<dbReference type="GeneID" id="93588171"/>
<evidence type="ECO:0000256" key="4">
    <source>
        <dbReference type="ARBA" id="ARBA00012590"/>
    </source>
</evidence>
<keyword evidence="12" id="KW-0732">Signal</keyword>
<feature type="active site" description="Proton donor" evidence="10">
    <location>
        <position position="216"/>
    </location>
</feature>
<evidence type="ECO:0000256" key="11">
    <source>
        <dbReference type="RuleBase" id="RU362015"/>
    </source>
</evidence>